<dbReference type="EMBL" id="QGKW02001940">
    <property type="protein sequence ID" value="KAF2560068.1"/>
    <property type="molecule type" value="Genomic_DNA"/>
</dbReference>
<proteinExistence type="predicted"/>
<accession>A0A8S9HZ24</accession>
<dbReference type="Proteomes" id="UP000712281">
    <property type="component" value="Unassembled WGS sequence"/>
</dbReference>
<sequence>MVSTAEEKESILTEKRQRSRRERKQISGVRPAPSALPELWPAITGGVPVPGVKTRRLEGLESSFNFAVVGSSFRDVKAPSSLRHRLQVLGVVCLLEYGLWSWCGRGSRPLISKGMKLRRRMRSLQRDEALRQGFRKSLRGGSSFNFAVVGSSFRDVKAPSSLRHRLQVLGVVCLLEYGLWSWCGRGSRPLISKGMKLRRRMRSLQRDEALRQGFRKVKKIVGFGGGLKGL</sequence>
<feature type="compositionally biased region" description="Basic and acidic residues" evidence="1">
    <location>
        <begin position="1"/>
        <end position="16"/>
    </location>
</feature>
<feature type="region of interest" description="Disordered" evidence="1">
    <location>
        <begin position="1"/>
        <end position="32"/>
    </location>
</feature>
<gene>
    <name evidence="2" type="ORF">F2Q68_00014995</name>
</gene>
<evidence type="ECO:0000313" key="2">
    <source>
        <dbReference type="EMBL" id="KAF2560068.1"/>
    </source>
</evidence>
<organism evidence="2 3">
    <name type="scientific">Brassica cretica</name>
    <name type="common">Mustard</name>
    <dbReference type="NCBI Taxonomy" id="69181"/>
    <lineage>
        <taxon>Eukaryota</taxon>
        <taxon>Viridiplantae</taxon>
        <taxon>Streptophyta</taxon>
        <taxon>Embryophyta</taxon>
        <taxon>Tracheophyta</taxon>
        <taxon>Spermatophyta</taxon>
        <taxon>Magnoliopsida</taxon>
        <taxon>eudicotyledons</taxon>
        <taxon>Gunneridae</taxon>
        <taxon>Pentapetalae</taxon>
        <taxon>rosids</taxon>
        <taxon>malvids</taxon>
        <taxon>Brassicales</taxon>
        <taxon>Brassicaceae</taxon>
        <taxon>Brassiceae</taxon>
        <taxon>Brassica</taxon>
    </lineage>
</organism>
<evidence type="ECO:0000256" key="1">
    <source>
        <dbReference type="SAM" id="MobiDB-lite"/>
    </source>
</evidence>
<evidence type="ECO:0000313" key="3">
    <source>
        <dbReference type="Proteomes" id="UP000712281"/>
    </source>
</evidence>
<protein>
    <submittedName>
        <fullName evidence="2">Uncharacterized protein</fullName>
    </submittedName>
</protein>
<name>A0A8S9HZ24_BRACR</name>
<reference evidence="2" key="1">
    <citation type="submission" date="2019-12" db="EMBL/GenBank/DDBJ databases">
        <title>Genome sequencing and annotation of Brassica cretica.</title>
        <authorList>
            <person name="Studholme D.J."/>
            <person name="Sarris P.F."/>
        </authorList>
    </citation>
    <scope>NUCLEOTIDE SEQUENCE</scope>
    <source>
        <strain evidence="2">PFS-001/15</strain>
        <tissue evidence="2">Leaf</tissue>
    </source>
</reference>
<comment type="caution">
    <text evidence="2">The sequence shown here is derived from an EMBL/GenBank/DDBJ whole genome shotgun (WGS) entry which is preliminary data.</text>
</comment>
<dbReference type="AlphaFoldDB" id="A0A8S9HZ24"/>